<feature type="binding site" evidence="9">
    <location>
        <begin position="12"/>
        <end position="13"/>
    </location>
    <ligand>
        <name>NAD(+)</name>
        <dbReference type="ChEBI" id="CHEBI:57540"/>
    </ligand>
</feature>
<comment type="pathway">
    <text evidence="1 12">Carbohydrate degradation; glycolysis; pyruvate from D-glyceraldehyde 3-phosphate: step 1/5.</text>
</comment>
<organism evidence="14 15">
    <name type="scientific">Sordaria macrospora</name>
    <dbReference type="NCBI Taxonomy" id="5147"/>
    <lineage>
        <taxon>Eukaryota</taxon>
        <taxon>Fungi</taxon>
        <taxon>Dikarya</taxon>
        <taxon>Ascomycota</taxon>
        <taxon>Pezizomycotina</taxon>
        <taxon>Sordariomycetes</taxon>
        <taxon>Sordariomycetidae</taxon>
        <taxon>Sordariales</taxon>
        <taxon>Sordariaceae</taxon>
        <taxon>Sordaria</taxon>
    </lineage>
</organism>
<feature type="binding site" evidence="9">
    <location>
        <position position="34"/>
    </location>
    <ligand>
        <name>NAD(+)</name>
        <dbReference type="ChEBI" id="CHEBI:57540"/>
    </ligand>
</feature>
<keyword evidence="6 12" id="KW-0324">Glycolysis</keyword>
<dbReference type="InterPro" id="IPR020828">
    <property type="entry name" value="GlycerAld_3-P_DH_NAD(P)-bd"/>
</dbReference>
<evidence type="ECO:0000313" key="14">
    <source>
        <dbReference type="EMBL" id="KAA8632019.1"/>
    </source>
</evidence>
<feature type="binding site" evidence="9">
    <location>
        <position position="121"/>
    </location>
    <ligand>
        <name>NAD(+)</name>
        <dbReference type="ChEBI" id="CHEBI:57540"/>
    </ligand>
</feature>
<evidence type="ECO:0000256" key="1">
    <source>
        <dbReference type="ARBA" id="ARBA00004869"/>
    </source>
</evidence>
<dbReference type="OMA" id="YGYTCNM"/>
<dbReference type="Pfam" id="PF02800">
    <property type="entry name" value="Gp_dh_C"/>
    <property type="match status" value="1"/>
</dbReference>
<dbReference type="InterPro" id="IPR020830">
    <property type="entry name" value="GlycerAld_3-P_DH_AS"/>
</dbReference>
<feature type="binding site" evidence="8">
    <location>
        <begin position="150"/>
        <end position="152"/>
    </location>
    <ligand>
        <name>D-glyceraldehyde 3-phosphate</name>
        <dbReference type="ChEBI" id="CHEBI:59776"/>
    </ligand>
</feature>
<dbReference type="Proteomes" id="UP000433876">
    <property type="component" value="Unassembled WGS sequence"/>
</dbReference>
<evidence type="ECO:0000313" key="15">
    <source>
        <dbReference type="Proteomes" id="UP000433876"/>
    </source>
</evidence>
<keyword evidence="5 9" id="KW-0520">NAD</keyword>
<dbReference type="InterPro" id="IPR036291">
    <property type="entry name" value="NAD(P)-bd_dom_sf"/>
</dbReference>
<dbReference type="Gene3D" id="3.40.50.720">
    <property type="entry name" value="NAD(P)-binding Rossmann-like Domain"/>
    <property type="match status" value="1"/>
</dbReference>
<dbReference type="EC" id="1.2.1.12" evidence="12"/>
<evidence type="ECO:0000256" key="12">
    <source>
        <dbReference type="RuleBase" id="RU361160"/>
    </source>
</evidence>
<feature type="domain" description="Glyceraldehyde 3-phosphate dehydrogenase NAD(P) binding" evidence="13">
    <location>
        <begin position="3"/>
        <end position="151"/>
    </location>
</feature>
<evidence type="ECO:0000256" key="9">
    <source>
        <dbReference type="PIRSR" id="PIRSR000149-3"/>
    </source>
</evidence>
<dbReference type="SMR" id="A0A8S8ZRG5"/>
<evidence type="ECO:0000256" key="10">
    <source>
        <dbReference type="PIRSR" id="PIRSR000149-4"/>
    </source>
</evidence>
<name>A0A8S8ZRG5_SORMA</name>
<dbReference type="FunFam" id="3.30.360.10:FF:000001">
    <property type="entry name" value="Glyceraldehyde-3-phosphate dehydrogenase"/>
    <property type="match status" value="1"/>
</dbReference>
<dbReference type="SMART" id="SM00846">
    <property type="entry name" value="Gp_dh_N"/>
    <property type="match status" value="1"/>
</dbReference>
<gene>
    <name evidence="14" type="ORF">SMACR_06203</name>
</gene>
<dbReference type="GO" id="GO:0050661">
    <property type="term" value="F:NADP binding"/>
    <property type="evidence" value="ECO:0007669"/>
    <property type="project" value="InterPro"/>
</dbReference>
<dbReference type="EMBL" id="NMPR01000064">
    <property type="protein sequence ID" value="KAA8632019.1"/>
    <property type="molecule type" value="Genomic_DNA"/>
</dbReference>
<evidence type="ECO:0000256" key="2">
    <source>
        <dbReference type="ARBA" id="ARBA00007406"/>
    </source>
</evidence>
<dbReference type="Gene3D" id="3.30.360.10">
    <property type="entry name" value="Dihydrodipicolinate Reductase, domain 2"/>
    <property type="match status" value="1"/>
</dbReference>
<dbReference type="PANTHER" id="PTHR10836">
    <property type="entry name" value="GLYCERALDEHYDE 3-PHOSPHATE DEHYDROGENASE"/>
    <property type="match status" value="1"/>
</dbReference>
<reference evidence="14 15" key="1">
    <citation type="submission" date="2017-07" db="EMBL/GenBank/DDBJ databases">
        <title>Genome sequence of the Sordaria macrospora wild type strain R19027.</title>
        <authorList>
            <person name="Nowrousian M."/>
            <person name="Teichert I."/>
            <person name="Kueck U."/>
        </authorList>
    </citation>
    <scope>NUCLEOTIDE SEQUENCE [LARGE SCALE GENOMIC DNA]</scope>
    <source>
        <strain evidence="14 15">R19027</strain>
        <tissue evidence="14">Mycelium</tissue>
    </source>
</reference>
<evidence type="ECO:0000256" key="3">
    <source>
        <dbReference type="ARBA" id="ARBA00011881"/>
    </source>
</evidence>
<dbReference type="GO" id="GO:0006006">
    <property type="term" value="P:glucose metabolic process"/>
    <property type="evidence" value="ECO:0007669"/>
    <property type="project" value="InterPro"/>
</dbReference>
<dbReference type="PROSITE" id="PS00071">
    <property type="entry name" value="GAPDH"/>
    <property type="match status" value="1"/>
</dbReference>
<dbReference type="NCBIfam" id="TIGR01534">
    <property type="entry name" value="GAPDH-I"/>
    <property type="match status" value="1"/>
</dbReference>
<feature type="binding site" evidence="8">
    <location>
        <begin position="210"/>
        <end position="211"/>
    </location>
    <ligand>
        <name>D-glyceraldehyde 3-phosphate</name>
        <dbReference type="ChEBI" id="CHEBI:59776"/>
    </ligand>
</feature>
<dbReference type="SUPFAM" id="SSF51735">
    <property type="entry name" value="NAD(P)-binding Rossmann-fold domains"/>
    <property type="match status" value="1"/>
</dbReference>
<dbReference type="InterPro" id="IPR020829">
    <property type="entry name" value="GlycerAld_3-P_DH_cat"/>
</dbReference>
<evidence type="ECO:0000256" key="4">
    <source>
        <dbReference type="ARBA" id="ARBA00023002"/>
    </source>
</evidence>
<dbReference type="GO" id="GO:0004365">
    <property type="term" value="F:glyceraldehyde-3-phosphate dehydrogenase (NAD+) (phosphorylating) activity"/>
    <property type="evidence" value="ECO:0007669"/>
    <property type="project" value="UniProtKB-UniRule"/>
</dbReference>
<evidence type="ECO:0000256" key="8">
    <source>
        <dbReference type="PIRSR" id="PIRSR000149-2"/>
    </source>
</evidence>
<evidence type="ECO:0000256" key="5">
    <source>
        <dbReference type="ARBA" id="ARBA00023027"/>
    </source>
</evidence>
<dbReference type="InterPro" id="IPR020831">
    <property type="entry name" value="GlycerAld/Erythrose_P_DH"/>
</dbReference>
<evidence type="ECO:0000256" key="11">
    <source>
        <dbReference type="RuleBase" id="RU000397"/>
    </source>
</evidence>
<sequence>MVVKVGINGFGRIGRIVFRNAIEHDDIQIVAVNDPFIEPKYAEYMLRYDSTHGNFKGTIAVEGSDLVVNGKKVKFYTERDPSAIPWSETGADYIVESTGVFTTTEKASAHLKGGAKKVIISAPSADAPMYVMGVNNESYDGSANVISNASCTTNCLAPLAKVIHDNFTIVEGLMTTVHSYTATQKTVDGPSSKDWRGGRTAAQNIIPSSTGAAKAVGKVIPDLNGKLTGMSMRVPTANVSVVDLTVRIEKGASYDEIKEVVKKASEGPLAGILAYTEDEVVSSDMNGNPASSIFDAKAGISLNKNFVKLVSWYDNEWGYSRRVLDLISYVAKVDASKA</sequence>
<comment type="catalytic activity">
    <reaction evidence="12">
        <text>D-glyceraldehyde 3-phosphate + phosphate + NAD(+) = (2R)-3-phospho-glyceroyl phosphate + NADH + H(+)</text>
        <dbReference type="Rhea" id="RHEA:10300"/>
        <dbReference type="ChEBI" id="CHEBI:15378"/>
        <dbReference type="ChEBI" id="CHEBI:43474"/>
        <dbReference type="ChEBI" id="CHEBI:57540"/>
        <dbReference type="ChEBI" id="CHEBI:57604"/>
        <dbReference type="ChEBI" id="CHEBI:57945"/>
        <dbReference type="ChEBI" id="CHEBI:59776"/>
        <dbReference type="EC" id="1.2.1.12"/>
    </reaction>
</comment>
<dbReference type="GO" id="GO:0005829">
    <property type="term" value="C:cytosol"/>
    <property type="evidence" value="ECO:0007669"/>
    <property type="project" value="TreeGrafter"/>
</dbReference>
<evidence type="ECO:0000259" key="13">
    <source>
        <dbReference type="SMART" id="SM00846"/>
    </source>
</evidence>
<proteinExistence type="inferred from homology"/>
<keyword evidence="9" id="KW-0547">Nucleotide-binding</keyword>
<dbReference type="CDD" id="cd18126">
    <property type="entry name" value="GAPDH_I_C"/>
    <property type="match status" value="1"/>
</dbReference>
<comment type="similarity">
    <text evidence="2 11">Belongs to the glyceraldehyde-3-phosphate dehydrogenase family.</text>
</comment>
<evidence type="ECO:0000256" key="6">
    <source>
        <dbReference type="ARBA" id="ARBA00023152"/>
    </source>
</evidence>
<dbReference type="FunFam" id="3.40.50.720:FF:000020">
    <property type="entry name" value="Glyceraldehyde-3-phosphate dehydrogenase"/>
    <property type="match status" value="1"/>
</dbReference>
<feature type="binding site" evidence="8">
    <location>
        <position position="181"/>
    </location>
    <ligand>
        <name>D-glyceraldehyde 3-phosphate</name>
        <dbReference type="ChEBI" id="CHEBI:59776"/>
    </ligand>
</feature>
<comment type="caution">
    <text evidence="14">The sequence shown here is derived from an EMBL/GenBank/DDBJ whole genome shotgun (WGS) entry which is preliminary data.</text>
</comment>
<dbReference type="CDD" id="cd05214">
    <property type="entry name" value="GAPDH_I_N"/>
    <property type="match status" value="1"/>
</dbReference>
<dbReference type="Pfam" id="PF00044">
    <property type="entry name" value="Gp_dh_N"/>
    <property type="match status" value="1"/>
</dbReference>
<comment type="subunit">
    <text evidence="3 12">Homotetramer.</text>
</comment>
<keyword evidence="4 12" id="KW-0560">Oxidoreductase</keyword>
<dbReference type="AlphaFoldDB" id="A0A8S8ZRG5"/>
<dbReference type="VEuPathDB" id="FungiDB:SMAC_06203"/>
<feature type="binding site" evidence="9">
    <location>
        <position position="79"/>
    </location>
    <ligand>
        <name>NAD(+)</name>
        <dbReference type="ChEBI" id="CHEBI:57540"/>
    </ligand>
</feature>
<protein>
    <recommendedName>
        <fullName evidence="12">Glyceraldehyde-3-phosphate dehydrogenase</fullName>
        <ecNumber evidence="12">1.2.1.12</ecNumber>
    </recommendedName>
</protein>
<dbReference type="GO" id="GO:0006096">
    <property type="term" value="P:glycolytic process"/>
    <property type="evidence" value="ECO:0007669"/>
    <property type="project" value="UniProtKB-KW"/>
</dbReference>
<dbReference type="PIRSF" id="PIRSF000149">
    <property type="entry name" value="GAP_DH"/>
    <property type="match status" value="1"/>
</dbReference>
<feature type="binding site" evidence="8">
    <location>
        <position position="233"/>
    </location>
    <ligand>
        <name>D-glyceraldehyde 3-phosphate</name>
        <dbReference type="ChEBI" id="CHEBI:59776"/>
    </ligand>
</feature>
<dbReference type="PRINTS" id="PR00078">
    <property type="entry name" value="G3PDHDRGNASE"/>
</dbReference>
<dbReference type="GO" id="GO:0051287">
    <property type="term" value="F:NAD binding"/>
    <property type="evidence" value="ECO:0007669"/>
    <property type="project" value="UniProtKB-UniRule"/>
</dbReference>
<dbReference type="InterPro" id="IPR006424">
    <property type="entry name" value="Glyceraldehyde-3-P_DH_1"/>
</dbReference>
<feature type="active site" description="Nucleophile" evidence="7">
    <location>
        <position position="151"/>
    </location>
</feature>
<dbReference type="PANTHER" id="PTHR10836:SF76">
    <property type="entry name" value="GLYCERALDEHYDE-3-PHOSPHATE DEHYDROGENASE-RELATED"/>
    <property type="match status" value="1"/>
</dbReference>
<feature type="binding site" evidence="9">
    <location>
        <position position="315"/>
    </location>
    <ligand>
        <name>NAD(+)</name>
        <dbReference type="ChEBI" id="CHEBI:57540"/>
    </ligand>
</feature>
<feature type="site" description="Activates thiol group during catalysis" evidence="10">
    <location>
        <position position="178"/>
    </location>
</feature>
<evidence type="ECO:0000256" key="7">
    <source>
        <dbReference type="PIRSR" id="PIRSR000149-1"/>
    </source>
</evidence>
<accession>A0A8S8ZRG5</accession>
<dbReference type="SUPFAM" id="SSF55347">
    <property type="entry name" value="Glyceraldehyde-3-phosphate dehydrogenase-like, C-terminal domain"/>
    <property type="match status" value="1"/>
</dbReference>